<proteinExistence type="predicted"/>
<name>A0A2A6RHS3_9CHLR</name>
<organism evidence="2 3">
    <name type="scientific">Candidatus Viridilinea mediisalina</name>
    <dbReference type="NCBI Taxonomy" id="2024553"/>
    <lineage>
        <taxon>Bacteria</taxon>
        <taxon>Bacillati</taxon>
        <taxon>Chloroflexota</taxon>
        <taxon>Chloroflexia</taxon>
        <taxon>Chloroflexales</taxon>
        <taxon>Chloroflexineae</taxon>
        <taxon>Oscillochloridaceae</taxon>
        <taxon>Candidatus Viridilinea</taxon>
    </lineage>
</organism>
<dbReference type="AlphaFoldDB" id="A0A2A6RHS3"/>
<dbReference type="Proteomes" id="UP000220527">
    <property type="component" value="Unassembled WGS sequence"/>
</dbReference>
<evidence type="ECO:0000313" key="3">
    <source>
        <dbReference type="Proteomes" id="UP000220527"/>
    </source>
</evidence>
<dbReference type="Pfam" id="PF22977">
    <property type="entry name" value="WHD"/>
    <property type="match status" value="1"/>
</dbReference>
<protein>
    <recommendedName>
        <fullName evidence="1">Winged helix domain-containing protein</fullName>
    </recommendedName>
</protein>
<dbReference type="InterPro" id="IPR054472">
    <property type="entry name" value="WHD"/>
</dbReference>
<sequence length="371" mass="41206">MDAPLADEWSALNQGYLAGELERLHALLQHRVAVVNDAPLPELPAVVAAPEHDPPPALVALSRAFGLSSFERDLLLLCAAVELDARFPHLCAAAQDNPECTYPTLRLALAALPEADWHALTPTGVLRRWGLIELNEGHLLTTRPLRASEQVLHYLMGQRALDEQLLPFVDPLAPPEQLVGSQQQQAVALALAWEQAEGWPLPLVQLCGEAVEDKRMVAAFAAACVGLRLFVLRSEALPINWRELVEYWSLWCRDAALLRAALLIEVDDTLPLEREQVRSLHYLLEQRGPPLLLAVRERRVVQRHSLSFEIGRPLPAEQRKLWHDLLAPYAAHLNGAVEQVANQFNLSEGAIQAAVQEFGQRSHPVAPNDLR</sequence>
<dbReference type="RefSeq" id="WP_097644664.1">
    <property type="nucleotide sequence ID" value="NZ_NQWI01000065.1"/>
</dbReference>
<gene>
    <name evidence="2" type="ORF">CJ255_13680</name>
</gene>
<keyword evidence="3" id="KW-1185">Reference proteome</keyword>
<comment type="caution">
    <text evidence="2">The sequence shown here is derived from an EMBL/GenBank/DDBJ whole genome shotgun (WGS) entry which is preliminary data.</text>
</comment>
<feature type="domain" description="Winged helix" evidence="1">
    <location>
        <begin position="52"/>
        <end position="168"/>
    </location>
</feature>
<dbReference type="EMBL" id="NQWI01000065">
    <property type="protein sequence ID" value="PDW02491.1"/>
    <property type="molecule type" value="Genomic_DNA"/>
</dbReference>
<accession>A0A2A6RHS3</accession>
<evidence type="ECO:0000259" key="1">
    <source>
        <dbReference type="Pfam" id="PF22977"/>
    </source>
</evidence>
<reference evidence="3" key="1">
    <citation type="submission" date="2017-08" db="EMBL/GenBank/DDBJ databases">
        <authorList>
            <person name="Grouzdev D.S."/>
            <person name="Gaisin V.A."/>
            <person name="Rysina M.S."/>
            <person name="Gorlenko V.M."/>
        </authorList>
    </citation>
    <scope>NUCLEOTIDE SEQUENCE [LARGE SCALE GENOMIC DNA]</scope>
    <source>
        <strain evidence="3">Kir15-3F</strain>
    </source>
</reference>
<dbReference type="OrthoDB" id="9806903at2"/>
<evidence type="ECO:0000313" key="2">
    <source>
        <dbReference type="EMBL" id="PDW02491.1"/>
    </source>
</evidence>